<dbReference type="NCBIfam" id="TIGR01640">
    <property type="entry name" value="F_box_assoc_1"/>
    <property type="match status" value="1"/>
</dbReference>
<sequence>MDRLTNTNIPDDLILEILLRLPVKTLSQFKCVCKHWYALIHSRGFINQHFNHKSNQERLLIRNYRPDLERYSFSLYVDDILSKYEEPNHLQIPFMASALMGPLNGVFCVVSLSAHLALLNPATRQFKPIPLPRPNVQTYLSLCDNSLGFGLNPLSSDYKVVSINYYWNEVVDSPHYPCLISVYTSGSNTWRHFEDPGLVNSSGCSCRSLCNTYLNGFYYWVMDNETDAVILAFDMISEKFRQIKVPDCIKSEEVDLALYRDSLALVTCESDKVDKCVDLWALGNDGCWSKCLTMGPFQDIRWPLGFWKDGELLLETEDSMLTVYNVYNRGLRNVEAQRKENGFFIYWVYCYKESLVSIKGEGDRCKLWDISSDFVKSFFDTSPC</sequence>
<dbReference type="EMBL" id="JAVIJP010000054">
    <property type="protein sequence ID" value="KAL3624181.1"/>
    <property type="molecule type" value="Genomic_DNA"/>
</dbReference>
<dbReference type="InterPro" id="IPR017451">
    <property type="entry name" value="F-box-assoc_interact_dom"/>
</dbReference>
<dbReference type="PANTHER" id="PTHR31672">
    <property type="entry name" value="BNACNNG10540D PROTEIN"/>
    <property type="match status" value="1"/>
</dbReference>
<dbReference type="SUPFAM" id="SSF81383">
    <property type="entry name" value="F-box domain"/>
    <property type="match status" value="1"/>
</dbReference>
<comment type="caution">
    <text evidence="2">The sequence shown here is derived from an EMBL/GenBank/DDBJ whole genome shotgun (WGS) entry which is preliminary data.</text>
</comment>
<dbReference type="InterPro" id="IPR013187">
    <property type="entry name" value="F-box-assoc_dom_typ3"/>
</dbReference>
<protein>
    <recommendedName>
        <fullName evidence="1">F-box domain-containing protein</fullName>
    </recommendedName>
</protein>
<organism evidence="2 3">
    <name type="scientific">Castilleja foliolosa</name>
    <dbReference type="NCBI Taxonomy" id="1961234"/>
    <lineage>
        <taxon>Eukaryota</taxon>
        <taxon>Viridiplantae</taxon>
        <taxon>Streptophyta</taxon>
        <taxon>Embryophyta</taxon>
        <taxon>Tracheophyta</taxon>
        <taxon>Spermatophyta</taxon>
        <taxon>Magnoliopsida</taxon>
        <taxon>eudicotyledons</taxon>
        <taxon>Gunneridae</taxon>
        <taxon>Pentapetalae</taxon>
        <taxon>asterids</taxon>
        <taxon>lamiids</taxon>
        <taxon>Lamiales</taxon>
        <taxon>Orobanchaceae</taxon>
        <taxon>Pedicularideae</taxon>
        <taxon>Castillejinae</taxon>
        <taxon>Castilleja</taxon>
    </lineage>
</organism>
<evidence type="ECO:0000259" key="1">
    <source>
        <dbReference type="PROSITE" id="PS50181"/>
    </source>
</evidence>
<dbReference type="AlphaFoldDB" id="A0ABD3C474"/>
<dbReference type="InterPro" id="IPR050796">
    <property type="entry name" value="SCF_F-box_component"/>
</dbReference>
<dbReference type="Pfam" id="PF00646">
    <property type="entry name" value="F-box"/>
    <property type="match status" value="1"/>
</dbReference>
<dbReference type="PANTHER" id="PTHR31672:SF13">
    <property type="entry name" value="F-BOX PROTEIN CPR30-LIKE"/>
    <property type="match status" value="1"/>
</dbReference>
<dbReference type="SMART" id="SM00256">
    <property type="entry name" value="FBOX"/>
    <property type="match status" value="1"/>
</dbReference>
<dbReference type="PROSITE" id="PS50181">
    <property type="entry name" value="FBOX"/>
    <property type="match status" value="1"/>
</dbReference>
<reference evidence="3" key="1">
    <citation type="journal article" date="2024" name="IScience">
        <title>Strigolactones Initiate the Formation of Haustorium-like Structures in Castilleja.</title>
        <authorList>
            <person name="Buerger M."/>
            <person name="Peterson D."/>
            <person name="Chory J."/>
        </authorList>
    </citation>
    <scope>NUCLEOTIDE SEQUENCE [LARGE SCALE GENOMIC DNA]</scope>
</reference>
<dbReference type="CDD" id="cd22157">
    <property type="entry name" value="F-box_AtFBW1-like"/>
    <property type="match status" value="1"/>
</dbReference>
<evidence type="ECO:0000313" key="2">
    <source>
        <dbReference type="EMBL" id="KAL3624181.1"/>
    </source>
</evidence>
<dbReference type="InterPro" id="IPR036047">
    <property type="entry name" value="F-box-like_dom_sf"/>
</dbReference>
<dbReference type="Proteomes" id="UP001632038">
    <property type="component" value="Unassembled WGS sequence"/>
</dbReference>
<evidence type="ECO:0000313" key="3">
    <source>
        <dbReference type="Proteomes" id="UP001632038"/>
    </source>
</evidence>
<dbReference type="InterPro" id="IPR001810">
    <property type="entry name" value="F-box_dom"/>
</dbReference>
<feature type="domain" description="F-box" evidence="1">
    <location>
        <begin position="3"/>
        <end position="53"/>
    </location>
</feature>
<keyword evidence="3" id="KW-1185">Reference proteome</keyword>
<gene>
    <name evidence="2" type="ORF">CASFOL_032997</name>
</gene>
<name>A0ABD3C474_9LAMI</name>
<accession>A0ABD3C474</accession>
<proteinExistence type="predicted"/>
<dbReference type="Pfam" id="PF08268">
    <property type="entry name" value="FBA_3"/>
    <property type="match status" value="1"/>
</dbReference>
<dbReference type="Gene3D" id="1.20.1280.50">
    <property type="match status" value="1"/>
</dbReference>